<gene>
    <name evidence="2" type="ORF">Sxan_58240</name>
</gene>
<sequence length="74" mass="8437">MFGARTLGALGDGMLRETLEVFLANNCSWARTAEALHLHVNTVHYRIERVQVLTGRDLSRLDHKLDLYAALRCR</sequence>
<proteinExistence type="predicted"/>
<evidence type="ECO:0000313" key="2">
    <source>
        <dbReference type="EMBL" id="GHI88460.1"/>
    </source>
</evidence>
<dbReference type="Pfam" id="PF13556">
    <property type="entry name" value="HTH_30"/>
    <property type="match status" value="1"/>
</dbReference>
<dbReference type="PANTHER" id="PTHR33744">
    <property type="entry name" value="CARBOHYDRATE DIACID REGULATOR"/>
    <property type="match status" value="1"/>
</dbReference>
<dbReference type="PANTHER" id="PTHR33744:SF17">
    <property type="entry name" value="CONSERVED PROTEIN"/>
    <property type="match status" value="1"/>
</dbReference>
<name>A0A919LEJ8_9ACTN</name>
<evidence type="ECO:0000313" key="3">
    <source>
        <dbReference type="Proteomes" id="UP000600026"/>
    </source>
</evidence>
<dbReference type="InterPro" id="IPR051448">
    <property type="entry name" value="CdaR-like_regulators"/>
</dbReference>
<dbReference type="InterPro" id="IPR042070">
    <property type="entry name" value="PucR_C-HTH_sf"/>
</dbReference>
<dbReference type="AlphaFoldDB" id="A0A919LEJ8"/>
<accession>A0A919LEJ8</accession>
<dbReference type="EMBL" id="BNEE01000006">
    <property type="protein sequence ID" value="GHI88460.1"/>
    <property type="molecule type" value="Genomic_DNA"/>
</dbReference>
<evidence type="ECO:0000259" key="1">
    <source>
        <dbReference type="Pfam" id="PF13556"/>
    </source>
</evidence>
<organism evidence="2 3">
    <name type="scientific">Streptomyces xanthophaeus</name>
    <dbReference type="NCBI Taxonomy" id="67385"/>
    <lineage>
        <taxon>Bacteria</taxon>
        <taxon>Bacillati</taxon>
        <taxon>Actinomycetota</taxon>
        <taxon>Actinomycetes</taxon>
        <taxon>Kitasatosporales</taxon>
        <taxon>Streptomycetaceae</taxon>
        <taxon>Streptomyces</taxon>
    </lineage>
</organism>
<dbReference type="Proteomes" id="UP000600026">
    <property type="component" value="Unassembled WGS sequence"/>
</dbReference>
<dbReference type="Gene3D" id="1.10.10.2840">
    <property type="entry name" value="PucR C-terminal helix-turn-helix domain"/>
    <property type="match status" value="1"/>
</dbReference>
<comment type="caution">
    <text evidence="2">The sequence shown here is derived from an EMBL/GenBank/DDBJ whole genome shotgun (WGS) entry which is preliminary data.</text>
</comment>
<dbReference type="InterPro" id="IPR025736">
    <property type="entry name" value="PucR_C-HTH_dom"/>
</dbReference>
<reference evidence="2" key="1">
    <citation type="submission" date="2020-09" db="EMBL/GenBank/DDBJ databases">
        <title>Whole genome shotgun sequence of Streptomyces xanthophaeus NBRC 12829.</title>
        <authorList>
            <person name="Komaki H."/>
            <person name="Tamura T."/>
        </authorList>
    </citation>
    <scope>NUCLEOTIDE SEQUENCE</scope>
    <source>
        <strain evidence="2">NBRC 12829</strain>
    </source>
</reference>
<protein>
    <recommendedName>
        <fullName evidence="1">PucR C-terminal helix-turn-helix domain-containing protein</fullName>
    </recommendedName>
</protein>
<feature type="domain" description="PucR C-terminal helix-turn-helix" evidence="1">
    <location>
        <begin position="15"/>
        <end position="72"/>
    </location>
</feature>
<dbReference type="RefSeq" id="WP_373316476.1">
    <property type="nucleotide sequence ID" value="NZ_BNEE01000006.1"/>
</dbReference>
<keyword evidence="3" id="KW-1185">Reference proteome</keyword>